<dbReference type="OrthoDB" id="9800988at2"/>
<dbReference type="EMBL" id="MSIF01000003">
    <property type="protein sequence ID" value="OLF12280.1"/>
    <property type="molecule type" value="Genomic_DNA"/>
</dbReference>
<protein>
    <submittedName>
        <fullName evidence="3">Alpha/beta hydrolase</fullName>
    </submittedName>
</protein>
<name>A0A7Z1AZT2_9PSEU</name>
<evidence type="ECO:0000313" key="3">
    <source>
        <dbReference type="EMBL" id="OLF12280.1"/>
    </source>
</evidence>
<dbReference type="InterPro" id="IPR000073">
    <property type="entry name" value="AB_hydrolase_1"/>
</dbReference>
<gene>
    <name evidence="3" type="ORF">BLA60_09870</name>
</gene>
<accession>A0A7Z1AZT2</accession>
<feature type="domain" description="AB hydrolase-1" evidence="2">
    <location>
        <begin position="19"/>
        <end position="251"/>
    </location>
</feature>
<dbReference type="GO" id="GO:0016787">
    <property type="term" value="F:hydrolase activity"/>
    <property type="evidence" value="ECO:0007669"/>
    <property type="project" value="UniProtKB-KW"/>
</dbReference>
<dbReference type="PRINTS" id="PR00111">
    <property type="entry name" value="ABHYDROLASE"/>
</dbReference>
<reference evidence="3 4" key="1">
    <citation type="submission" date="2016-12" db="EMBL/GenBank/DDBJ databases">
        <title>The draft genome sequence of Actinophytocola xinjiangensis.</title>
        <authorList>
            <person name="Wang W."/>
            <person name="Yuan L."/>
        </authorList>
    </citation>
    <scope>NUCLEOTIDE SEQUENCE [LARGE SCALE GENOMIC DNA]</scope>
    <source>
        <strain evidence="3 4">CGMCC 4.4663</strain>
    </source>
</reference>
<evidence type="ECO:0000256" key="1">
    <source>
        <dbReference type="ARBA" id="ARBA00022801"/>
    </source>
</evidence>
<keyword evidence="1 3" id="KW-0378">Hydrolase</keyword>
<sequence>MGDGRVVRAYASGPAGDGPVVVWHHGSPQTGVLLAPLLDAAAGRGIRLVSFARPGYGGSTRRAGRTVAAVAGDVSRVADAFGVGRYAVMGASGGGPHALGCAAADHERVTAAVSLAGLAPFTDEFDWFGGMVGHGGLLAATKGAEARFRHADSAEFDENSFTDADRSALAGEWAALGTDAQLAGDDVEGHVDDDLAFVTPWGFDISAVTAPTLVVQGGQDRVVPPAHATWLTEHLPRATLWRRPPDGHVSVLRAVGEALDWLPR</sequence>
<dbReference type="Pfam" id="PF00561">
    <property type="entry name" value="Abhydrolase_1"/>
    <property type="match status" value="1"/>
</dbReference>
<dbReference type="AlphaFoldDB" id="A0A7Z1AZT2"/>
<evidence type="ECO:0000259" key="2">
    <source>
        <dbReference type="Pfam" id="PF00561"/>
    </source>
</evidence>
<keyword evidence="4" id="KW-1185">Reference proteome</keyword>
<dbReference type="Proteomes" id="UP000185696">
    <property type="component" value="Unassembled WGS sequence"/>
</dbReference>
<proteinExistence type="predicted"/>
<dbReference type="PANTHER" id="PTHR43798:SF31">
    <property type="entry name" value="AB HYDROLASE SUPERFAMILY PROTEIN YCLE"/>
    <property type="match status" value="1"/>
</dbReference>
<evidence type="ECO:0000313" key="4">
    <source>
        <dbReference type="Proteomes" id="UP000185696"/>
    </source>
</evidence>
<organism evidence="3 4">
    <name type="scientific">Actinophytocola xinjiangensis</name>
    <dbReference type="NCBI Taxonomy" id="485602"/>
    <lineage>
        <taxon>Bacteria</taxon>
        <taxon>Bacillati</taxon>
        <taxon>Actinomycetota</taxon>
        <taxon>Actinomycetes</taxon>
        <taxon>Pseudonocardiales</taxon>
        <taxon>Pseudonocardiaceae</taxon>
    </lineage>
</organism>
<dbReference type="InterPro" id="IPR029058">
    <property type="entry name" value="AB_hydrolase_fold"/>
</dbReference>
<dbReference type="PANTHER" id="PTHR43798">
    <property type="entry name" value="MONOACYLGLYCEROL LIPASE"/>
    <property type="match status" value="1"/>
</dbReference>
<comment type="caution">
    <text evidence="3">The sequence shown here is derived from an EMBL/GenBank/DDBJ whole genome shotgun (WGS) entry which is preliminary data.</text>
</comment>
<dbReference type="GO" id="GO:0016020">
    <property type="term" value="C:membrane"/>
    <property type="evidence" value="ECO:0007669"/>
    <property type="project" value="TreeGrafter"/>
</dbReference>
<dbReference type="SUPFAM" id="SSF53474">
    <property type="entry name" value="alpha/beta-Hydrolases"/>
    <property type="match status" value="1"/>
</dbReference>
<dbReference type="Gene3D" id="3.40.50.1820">
    <property type="entry name" value="alpha/beta hydrolase"/>
    <property type="match status" value="1"/>
</dbReference>
<dbReference type="InterPro" id="IPR050266">
    <property type="entry name" value="AB_hydrolase_sf"/>
</dbReference>